<dbReference type="EMBL" id="CALTRL010001277">
    <property type="protein sequence ID" value="CAH7671873.1"/>
    <property type="molecule type" value="Genomic_DNA"/>
</dbReference>
<accession>A0AAV0ATG0</accession>
<dbReference type="Proteomes" id="UP001153365">
    <property type="component" value="Unassembled WGS sequence"/>
</dbReference>
<gene>
    <name evidence="1" type="ORF">PPACK8108_LOCUS6710</name>
</gene>
<sequence length="194" mass="21580">MPLAIQANVRSISIMSTYKEKRITRLRLGSDCKRQKGPDCKSCKLVTDRQAMQLTSAITRLKLNSIRAEFVKHSKEGENSIAGQIELKCFTDFYKAKDYTQLDLGSMACKLQNQIDEKGTRISMLQELVGEFQSEVFNLPIEVWVWLTVAGYGAQTQNRAGTPHLEDGGDGGAAEDRARLCESFDGLWKPGGQG</sequence>
<keyword evidence="2" id="KW-1185">Reference proteome</keyword>
<dbReference type="AlphaFoldDB" id="A0AAV0ATG0"/>
<evidence type="ECO:0000313" key="1">
    <source>
        <dbReference type="EMBL" id="CAH7671873.1"/>
    </source>
</evidence>
<evidence type="ECO:0000313" key="2">
    <source>
        <dbReference type="Proteomes" id="UP001153365"/>
    </source>
</evidence>
<comment type="caution">
    <text evidence="1">The sequence shown here is derived from an EMBL/GenBank/DDBJ whole genome shotgun (WGS) entry which is preliminary data.</text>
</comment>
<name>A0AAV0ATG0_PHAPC</name>
<reference evidence="1" key="1">
    <citation type="submission" date="2022-06" db="EMBL/GenBank/DDBJ databases">
        <authorList>
            <consortium name="SYNGENTA / RWTH Aachen University"/>
        </authorList>
    </citation>
    <scope>NUCLEOTIDE SEQUENCE</scope>
</reference>
<protein>
    <submittedName>
        <fullName evidence="1">Uncharacterized protein</fullName>
    </submittedName>
</protein>
<proteinExistence type="predicted"/>
<organism evidence="1 2">
    <name type="scientific">Phakopsora pachyrhizi</name>
    <name type="common">Asian soybean rust disease fungus</name>
    <dbReference type="NCBI Taxonomy" id="170000"/>
    <lineage>
        <taxon>Eukaryota</taxon>
        <taxon>Fungi</taxon>
        <taxon>Dikarya</taxon>
        <taxon>Basidiomycota</taxon>
        <taxon>Pucciniomycotina</taxon>
        <taxon>Pucciniomycetes</taxon>
        <taxon>Pucciniales</taxon>
        <taxon>Phakopsoraceae</taxon>
        <taxon>Phakopsora</taxon>
    </lineage>
</organism>